<dbReference type="GO" id="GO:0022857">
    <property type="term" value="F:transmembrane transporter activity"/>
    <property type="evidence" value="ECO:0007669"/>
    <property type="project" value="InterPro"/>
</dbReference>
<keyword evidence="4 6" id="KW-1133">Transmembrane helix</keyword>
<reference evidence="8" key="1">
    <citation type="submission" date="2019-03" db="EMBL/GenBank/DDBJ databases">
        <authorList>
            <person name="Danneels B."/>
        </authorList>
    </citation>
    <scope>NUCLEOTIDE SEQUENCE</scope>
</reference>
<proteinExistence type="predicted"/>
<keyword evidence="2" id="KW-1003">Cell membrane</keyword>
<feature type="transmembrane region" description="Helical" evidence="6">
    <location>
        <begin position="283"/>
        <end position="302"/>
    </location>
</feature>
<feature type="domain" description="Major facilitator superfamily (MFS) profile" evidence="7">
    <location>
        <begin position="9"/>
        <end position="399"/>
    </location>
</feature>
<dbReference type="InterPro" id="IPR050189">
    <property type="entry name" value="MFS_Efflux_Transporters"/>
</dbReference>
<feature type="transmembrane region" description="Helical" evidence="6">
    <location>
        <begin position="9"/>
        <end position="27"/>
    </location>
</feature>
<evidence type="ECO:0000256" key="2">
    <source>
        <dbReference type="ARBA" id="ARBA00022475"/>
    </source>
</evidence>
<gene>
    <name evidence="8" type="ORF">AMP9_3427</name>
</gene>
<sequence length="402" mass="42608">MPRNIQTPYLLMVLMLGLLAGIAPATIDAYLPAFGALEQEFGVTPEAVQRTLGVYTSAYAAMLLVHGTLSDCFGRRRIILVALGLYLAGTLMAALAPGFGWLLAGRTLQGLAAGAGLVVGEAIVRDCYDDEVARRTLSYIVMVFNVSPALAPIVGGYLVVAQGWRAVFFVLAVVALSTLMLCAARLPETLPSVRRQPLAWRALFADAQDLLRDPHYRGMTLAASLLVASQAFLIGSAPDFVGHVLGLPETALAVLFLPLVAGAMAGALLAARLPSRWASTWTIPGAYTLMAGGSLANVFYLASAPTPALPWAVVLPAFFTGGLAMVMPALTLRALARAPSRAGMAASLLGFSQMMAFSLVAGWCVPLIYGRPLRMALIMLACTGVSMTLWMWMRLRTPARPV</sequence>
<evidence type="ECO:0000256" key="5">
    <source>
        <dbReference type="ARBA" id="ARBA00023136"/>
    </source>
</evidence>
<name>A0A484P205_9ZZZZ</name>
<feature type="transmembrane region" description="Helical" evidence="6">
    <location>
        <begin position="308"/>
        <end position="332"/>
    </location>
</feature>
<protein>
    <submittedName>
        <fullName evidence="8">Multidrug resistance transporter, Bcr/CflA family</fullName>
    </submittedName>
</protein>
<feature type="transmembrane region" description="Helical" evidence="6">
    <location>
        <begin position="47"/>
        <end position="66"/>
    </location>
</feature>
<comment type="subcellular location">
    <subcellularLocation>
        <location evidence="1">Cell membrane</location>
        <topology evidence="1">Multi-pass membrane protein</topology>
    </subcellularLocation>
</comment>
<evidence type="ECO:0000256" key="4">
    <source>
        <dbReference type="ARBA" id="ARBA00022989"/>
    </source>
</evidence>
<keyword evidence="5 6" id="KW-0472">Membrane</keyword>
<dbReference type="Gene3D" id="1.20.1720.10">
    <property type="entry name" value="Multidrug resistance protein D"/>
    <property type="match status" value="1"/>
</dbReference>
<dbReference type="InterPro" id="IPR020846">
    <property type="entry name" value="MFS_dom"/>
</dbReference>
<organism evidence="8">
    <name type="scientific">plant metagenome</name>
    <dbReference type="NCBI Taxonomy" id="1297885"/>
    <lineage>
        <taxon>unclassified sequences</taxon>
        <taxon>metagenomes</taxon>
        <taxon>organismal metagenomes</taxon>
    </lineage>
</organism>
<feature type="transmembrane region" description="Helical" evidence="6">
    <location>
        <begin position="136"/>
        <end position="160"/>
    </location>
</feature>
<dbReference type="CDD" id="cd17320">
    <property type="entry name" value="MFS_MdfA_MDR_like"/>
    <property type="match status" value="1"/>
</dbReference>
<feature type="transmembrane region" description="Helical" evidence="6">
    <location>
        <begin position="107"/>
        <end position="124"/>
    </location>
</feature>
<evidence type="ECO:0000313" key="8">
    <source>
        <dbReference type="EMBL" id="VFR19793.1"/>
    </source>
</evidence>
<dbReference type="SUPFAM" id="SSF103473">
    <property type="entry name" value="MFS general substrate transporter"/>
    <property type="match status" value="1"/>
</dbReference>
<feature type="transmembrane region" description="Helical" evidence="6">
    <location>
        <begin position="166"/>
        <end position="186"/>
    </location>
</feature>
<dbReference type="InterPro" id="IPR036259">
    <property type="entry name" value="MFS_trans_sf"/>
</dbReference>
<evidence type="ECO:0000256" key="1">
    <source>
        <dbReference type="ARBA" id="ARBA00004651"/>
    </source>
</evidence>
<dbReference type="PROSITE" id="PS50850">
    <property type="entry name" value="MFS"/>
    <property type="match status" value="1"/>
</dbReference>
<dbReference type="InterPro" id="IPR011701">
    <property type="entry name" value="MFS"/>
</dbReference>
<evidence type="ECO:0000256" key="3">
    <source>
        <dbReference type="ARBA" id="ARBA00022692"/>
    </source>
</evidence>
<evidence type="ECO:0000259" key="7">
    <source>
        <dbReference type="PROSITE" id="PS50850"/>
    </source>
</evidence>
<feature type="transmembrane region" description="Helical" evidence="6">
    <location>
        <begin position="218"/>
        <end position="238"/>
    </location>
</feature>
<dbReference type="AlphaFoldDB" id="A0A484P205"/>
<dbReference type="EMBL" id="CAADHY010000014">
    <property type="protein sequence ID" value="VFR19793.1"/>
    <property type="molecule type" value="Genomic_DNA"/>
</dbReference>
<feature type="transmembrane region" description="Helical" evidence="6">
    <location>
        <begin position="375"/>
        <end position="393"/>
    </location>
</feature>
<dbReference type="PANTHER" id="PTHR43124:SF3">
    <property type="entry name" value="CHLORAMPHENICOL EFFLUX PUMP RV0191"/>
    <property type="match status" value="1"/>
</dbReference>
<dbReference type="GO" id="GO:0005886">
    <property type="term" value="C:plasma membrane"/>
    <property type="evidence" value="ECO:0007669"/>
    <property type="project" value="UniProtKB-SubCell"/>
</dbReference>
<feature type="transmembrane region" description="Helical" evidence="6">
    <location>
        <begin position="344"/>
        <end position="369"/>
    </location>
</feature>
<accession>A0A484P205</accession>
<feature type="transmembrane region" description="Helical" evidence="6">
    <location>
        <begin position="78"/>
        <end position="101"/>
    </location>
</feature>
<feature type="transmembrane region" description="Helical" evidence="6">
    <location>
        <begin position="250"/>
        <end position="271"/>
    </location>
</feature>
<keyword evidence="3 6" id="KW-0812">Transmembrane</keyword>
<dbReference type="Pfam" id="PF07690">
    <property type="entry name" value="MFS_1"/>
    <property type="match status" value="1"/>
</dbReference>
<evidence type="ECO:0000256" key="6">
    <source>
        <dbReference type="SAM" id="Phobius"/>
    </source>
</evidence>
<dbReference type="PANTHER" id="PTHR43124">
    <property type="entry name" value="PURINE EFFLUX PUMP PBUE"/>
    <property type="match status" value="1"/>
</dbReference>